<organism evidence="9 10">
    <name type="scientific">Thiomicrorhabdus marina</name>
    <dbReference type="NCBI Taxonomy" id="2818442"/>
    <lineage>
        <taxon>Bacteria</taxon>
        <taxon>Pseudomonadati</taxon>
        <taxon>Pseudomonadota</taxon>
        <taxon>Gammaproteobacteria</taxon>
        <taxon>Thiotrichales</taxon>
        <taxon>Piscirickettsiaceae</taxon>
        <taxon>Thiomicrorhabdus</taxon>
    </lineage>
</organism>
<comment type="caution">
    <text evidence="9">The sequence shown here is derived from an EMBL/GenBank/DDBJ whole genome shotgun (WGS) entry which is preliminary data.</text>
</comment>
<comment type="subunit">
    <text evidence="7">Monomer. Binds directly to the core enzyme of the DNA-dependent RNA polymerase and to nascent RNA.</text>
</comment>
<name>A0ABS3Q7A7_9GAMM</name>
<dbReference type="Gene3D" id="2.40.50.140">
    <property type="entry name" value="Nucleic acid-binding proteins"/>
    <property type="match status" value="1"/>
</dbReference>
<evidence type="ECO:0000313" key="9">
    <source>
        <dbReference type="EMBL" id="MBO1928241.1"/>
    </source>
</evidence>
<evidence type="ECO:0000259" key="8">
    <source>
        <dbReference type="PROSITE" id="PS50126"/>
    </source>
</evidence>
<evidence type="ECO:0000256" key="2">
    <source>
        <dbReference type="ARBA" id="ARBA00022490"/>
    </source>
</evidence>
<dbReference type="InterPro" id="IPR009019">
    <property type="entry name" value="KH_sf_prok-type"/>
</dbReference>
<dbReference type="CDD" id="cd04455">
    <property type="entry name" value="S1_NusA"/>
    <property type="match status" value="1"/>
</dbReference>
<dbReference type="Pfam" id="PF00575">
    <property type="entry name" value="S1"/>
    <property type="match status" value="1"/>
</dbReference>
<dbReference type="SUPFAM" id="SSF69705">
    <property type="entry name" value="Transcription factor NusA, N-terminal domain"/>
    <property type="match status" value="1"/>
</dbReference>
<evidence type="ECO:0000256" key="5">
    <source>
        <dbReference type="ARBA" id="ARBA00023015"/>
    </source>
</evidence>
<dbReference type="InterPro" id="IPR030842">
    <property type="entry name" value="TF_NusA_bacterial"/>
</dbReference>
<comment type="subcellular location">
    <subcellularLocation>
        <location evidence="7">Cytoplasm</location>
    </subcellularLocation>
</comment>
<keyword evidence="2 7" id="KW-0963">Cytoplasm</keyword>
<accession>A0ABS3Q7A7</accession>
<protein>
    <recommendedName>
        <fullName evidence="7">Transcription termination/antitermination protein NusA</fullName>
    </recommendedName>
</protein>
<dbReference type="InterPro" id="IPR010214">
    <property type="entry name" value="Tscrpt_termin_fac_NusA_C_rpt"/>
</dbReference>
<dbReference type="SMART" id="SM00322">
    <property type="entry name" value="KH"/>
    <property type="match status" value="2"/>
</dbReference>
<dbReference type="Pfam" id="PF26594">
    <property type="entry name" value="KH_NusA_2nd"/>
    <property type="match status" value="1"/>
</dbReference>
<dbReference type="PANTHER" id="PTHR22648">
    <property type="entry name" value="TRANSCRIPTION TERMINATION FACTOR NUSA"/>
    <property type="match status" value="1"/>
</dbReference>
<dbReference type="Pfam" id="PF14520">
    <property type="entry name" value="HHH_5"/>
    <property type="match status" value="1"/>
</dbReference>
<keyword evidence="3 7" id="KW-0889">Transcription antitermination</keyword>
<evidence type="ECO:0000256" key="4">
    <source>
        <dbReference type="ARBA" id="ARBA00022884"/>
    </source>
</evidence>
<dbReference type="Pfam" id="PF08529">
    <property type="entry name" value="NusA_N"/>
    <property type="match status" value="1"/>
</dbReference>
<keyword evidence="1 7" id="KW-0806">Transcription termination</keyword>
<dbReference type="NCBIfam" id="TIGR01953">
    <property type="entry name" value="NusA"/>
    <property type="match status" value="1"/>
</dbReference>
<keyword evidence="5 7" id="KW-0805">Transcription regulation</keyword>
<dbReference type="HAMAP" id="MF_00945_B">
    <property type="entry name" value="NusA_B"/>
    <property type="match status" value="1"/>
</dbReference>
<dbReference type="SUPFAM" id="SSF50249">
    <property type="entry name" value="Nucleic acid-binding proteins"/>
    <property type="match status" value="1"/>
</dbReference>
<dbReference type="InterPro" id="IPR013735">
    <property type="entry name" value="TF_NusA_N"/>
</dbReference>
<keyword evidence="10" id="KW-1185">Reference proteome</keyword>
<dbReference type="PROSITE" id="PS50126">
    <property type="entry name" value="S1"/>
    <property type="match status" value="1"/>
</dbReference>
<dbReference type="InterPro" id="IPR036555">
    <property type="entry name" value="NusA_N_sf"/>
</dbReference>
<evidence type="ECO:0000256" key="7">
    <source>
        <dbReference type="HAMAP-Rule" id="MF_00945"/>
    </source>
</evidence>
<dbReference type="InterPro" id="IPR010995">
    <property type="entry name" value="DNA_repair_Rad51/TF_NusA_a-hlx"/>
</dbReference>
<dbReference type="InterPro" id="IPR025249">
    <property type="entry name" value="TF_NusA_KH_1st"/>
</dbReference>
<dbReference type="CDD" id="cd02134">
    <property type="entry name" value="KH-II_NusA_rpt1"/>
    <property type="match status" value="1"/>
</dbReference>
<dbReference type="InterPro" id="IPR003029">
    <property type="entry name" value="S1_domain"/>
</dbReference>
<dbReference type="RefSeq" id="WP_208150856.1">
    <property type="nucleotide sequence ID" value="NZ_JAGETV010000032.1"/>
</dbReference>
<dbReference type="InterPro" id="IPR058582">
    <property type="entry name" value="KH_NusA_2nd"/>
</dbReference>
<dbReference type="Gene3D" id="1.10.150.20">
    <property type="entry name" value="5' to 3' exonuclease, C-terminal subdomain"/>
    <property type="match status" value="2"/>
</dbReference>
<dbReference type="CDD" id="cd22529">
    <property type="entry name" value="KH-II_NusA_rpt2"/>
    <property type="match status" value="1"/>
</dbReference>
<dbReference type="InterPro" id="IPR015946">
    <property type="entry name" value="KH_dom-like_a/b"/>
</dbReference>
<dbReference type="PANTHER" id="PTHR22648:SF0">
    <property type="entry name" value="TRANSCRIPTION TERMINATION_ANTITERMINATION PROTEIN NUSA"/>
    <property type="match status" value="1"/>
</dbReference>
<gene>
    <name evidence="7 9" type="primary">nusA</name>
    <name evidence="9" type="ORF">J3998_11725</name>
</gene>
<evidence type="ECO:0000313" key="10">
    <source>
        <dbReference type="Proteomes" id="UP000664835"/>
    </source>
</evidence>
<evidence type="ECO:0000256" key="3">
    <source>
        <dbReference type="ARBA" id="ARBA00022814"/>
    </source>
</evidence>
<sequence>MSKEVLAVVEIMANEKGVEKEIIFDAIETALATATRRSHDDEIDARVEINRITGDYRTFRRWEVIADDVYIEDHVGWYIRHMDAVDEKADAQVGEFLEEEIESIDFGRIGAQTAKQVIIQKVREAERKKVVEVYEKRVGEILTGQVKRIDRGDVILDMGDNVDAVVPRSELVGRETFRMGDRVRAYLQLVEFRPRGPQLIMSRACNEMLIELFKIEVPEISDDLIDIMSAARDVGYRAKIAVRANDPRLDPIGACVGMRGGRVQAVTNELNGERIDIIMWDSNDAQFVINAMAPAEVTQIMVDEDKHTMDLAVEDESLSQAIGKNGQNIRLASELTGWELNVMTQTDMASKHELESKDQIDIFVNSLDVDEEMAEVLVAEGFTSIEEVAYVPAAEMLEIDGFDEDIVTELKQRAKDALLTMAIAEEEKQALAEPDQDLIDLDGMDLEMAKKLASKGVKSQEDLAELGTDEVLEILEIDEEKAAALIMTARAPWFE</sequence>
<dbReference type="InterPro" id="IPR010213">
    <property type="entry name" value="TF_NusA"/>
</dbReference>
<dbReference type="PROSITE" id="PS50084">
    <property type="entry name" value="KH_TYPE_1"/>
    <property type="match status" value="1"/>
</dbReference>
<dbReference type="SUPFAM" id="SSF54814">
    <property type="entry name" value="Prokaryotic type KH domain (KH-domain type II)"/>
    <property type="match status" value="2"/>
</dbReference>
<dbReference type="Pfam" id="PF13184">
    <property type="entry name" value="KH_NusA_1st"/>
    <property type="match status" value="1"/>
</dbReference>
<reference evidence="9 10" key="1">
    <citation type="submission" date="2021-03" db="EMBL/GenBank/DDBJ databases">
        <title>Thiomicrorhabdus sp.nov.,novel sulfur-oxidizing bacteria isolated from coastal sediment.</title>
        <authorList>
            <person name="Liu X."/>
        </authorList>
    </citation>
    <scope>NUCLEOTIDE SEQUENCE [LARGE SCALE GENOMIC DNA]</scope>
    <source>
        <strain evidence="9 10">6S2-11</strain>
    </source>
</reference>
<keyword evidence="6 7" id="KW-0804">Transcription</keyword>
<feature type="domain" description="S1 motif" evidence="8">
    <location>
        <begin position="139"/>
        <end position="204"/>
    </location>
</feature>
<evidence type="ECO:0000256" key="1">
    <source>
        <dbReference type="ARBA" id="ARBA00022472"/>
    </source>
</evidence>
<dbReference type="InterPro" id="IPR012340">
    <property type="entry name" value="NA-bd_OB-fold"/>
</dbReference>
<dbReference type="Gene3D" id="3.30.300.20">
    <property type="match status" value="2"/>
</dbReference>
<dbReference type="EMBL" id="JAGETV010000032">
    <property type="protein sequence ID" value="MBO1928241.1"/>
    <property type="molecule type" value="Genomic_DNA"/>
</dbReference>
<dbReference type="Gene3D" id="3.30.1480.10">
    <property type="entry name" value="NusA, N-terminal domain"/>
    <property type="match status" value="1"/>
</dbReference>
<keyword evidence="4 7" id="KW-0694">RNA-binding</keyword>
<comment type="similarity">
    <text evidence="7">Belongs to the NusA family.</text>
</comment>
<evidence type="ECO:0000256" key="6">
    <source>
        <dbReference type="ARBA" id="ARBA00023163"/>
    </source>
</evidence>
<dbReference type="NCBIfam" id="TIGR01954">
    <property type="entry name" value="nusA_Cterm_rpt"/>
    <property type="match status" value="2"/>
</dbReference>
<dbReference type="InterPro" id="IPR004087">
    <property type="entry name" value="KH_dom"/>
</dbReference>
<comment type="function">
    <text evidence="7">Participates in both transcription termination and antitermination.</text>
</comment>
<dbReference type="SMART" id="SM00316">
    <property type="entry name" value="S1"/>
    <property type="match status" value="1"/>
</dbReference>
<dbReference type="SUPFAM" id="SSF47794">
    <property type="entry name" value="Rad51 N-terminal domain-like"/>
    <property type="match status" value="2"/>
</dbReference>
<dbReference type="Proteomes" id="UP000664835">
    <property type="component" value="Unassembled WGS sequence"/>
</dbReference>
<proteinExistence type="inferred from homology"/>